<feature type="binding site" evidence="1">
    <location>
        <position position="129"/>
    </location>
    <ligand>
        <name>a divalent metal cation</name>
        <dbReference type="ChEBI" id="CHEBI:60240"/>
        <label>2</label>
    </ligand>
</feature>
<feature type="binding site" evidence="1">
    <location>
        <position position="70"/>
    </location>
    <ligand>
        <name>a divalent metal cation</name>
        <dbReference type="ChEBI" id="CHEBI:60240"/>
        <label>1</label>
    </ligand>
</feature>
<gene>
    <name evidence="2" type="ORF">H4075_04435</name>
</gene>
<dbReference type="InterPro" id="IPR032466">
    <property type="entry name" value="Metal_Hydrolase"/>
</dbReference>
<evidence type="ECO:0000256" key="1">
    <source>
        <dbReference type="PIRSR" id="PIRSR005902-1"/>
    </source>
</evidence>
<proteinExistence type="predicted"/>
<evidence type="ECO:0000313" key="2">
    <source>
        <dbReference type="EMBL" id="QNA45456.1"/>
    </source>
</evidence>
<protein>
    <submittedName>
        <fullName evidence="2">TatD family hydrolase</fullName>
    </submittedName>
</protein>
<dbReference type="GO" id="GO:0046872">
    <property type="term" value="F:metal ion binding"/>
    <property type="evidence" value="ECO:0007669"/>
    <property type="project" value="UniProtKB-KW"/>
</dbReference>
<organism evidence="2 3">
    <name type="scientific">Lacibacter sediminis</name>
    <dbReference type="NCBI Taxonomy" id="2760713"/>
    <lineage>
        <taxon>Bacteria</taxon>
        <taxon>Pseudomonadati</taxon>
        <taxon>Bacteroidota</taxon>
        <taxon>Chitinophagia</taxon>
        <taxon>Chitinophagales</taxon>
        <taxon>Chitinophagaceae</taxon>
        <taxon>Lacibacter</taxon>
    </lineage>
</organism>
<accession>A0A7G5XJ03</accession>
<dbReference type="PANTHER" id="PTHR46124">
    <property type="entry name" value="D-AMINOACYL-TRNA DEACYLASE"/>
    <property type="match status" value="1"/>
</dbReference>
<dbReference type="Gene3D" id="3.20.20.140">
    <property type="entry name" value="Metal-dependent hydrolases"/>
    <property type="match status" value="1"/>
</dbReference>
<keyword evidence="3" id="KW-1185">Reference proteome</keyword>
<name>A0A7G5XJ03_9BACT</name>
<dbReference type="AlphaFoldDB" id="A0A7G5XJ03"/>
<dbReference type="InterPro" id="IPR001130">
    <property type="entry name" value="TatD-like"/>
</dbReference>
<keyword evidence="1" id="KW-0479">Metal-binding</keyword>
<feature type="binding site" evidence="1">
    <location>
        <position position="105"/>
    </location>
    <ligand>
        <name>a divalent metal cation</name>
        <dbReference type="ChEBI" id="CHEBI:60240"/>
        <label>2</label>
    </ligand>
</feature>
<sequence>MYINIHTHHTKPVEGIISIGNLYKDFDSIETNSFYSVGLHPWYLINETWEEQFEVVNEKCLLQNVVAIGEAGLDKVTETGFELQQTVFSKHIQLANEVQKPLIVHCVRAHAEVIGLLKQTPVHVPVIFHGFNKSKELAQQLIALGYYLSFGKGLEKQGLQEVMGALPRAKIFLETDNSTASIEEIYAHAAAAFQIDEESLSLQLQKNAATVFGAALTRI</sequence>
<dbReference type="Pfam" id="PF01026">
    <property type="entry name" value="TatD_DNase"/>
    <property type="match status" value="1"/>
</dbReference>
<dbReference type="GO" id="GO:0016788">
    <property type="term" value="F:hydrolase activity, acting on ester bonds"/>
    <property type="evidence" value="ECO:0007669"/>
    <property type="project" value="InterPro"/>
</dbReference>
<reference evidence="3" key="1">
    <citation type="submission" date="2020-08" db="EMBL/GenBank/DDBJ databases">
        <title>Lacibacter sp. S13-6-6 genome sequencing.</title>
        <authorList>
            <person name="Jin L."/>
        </authorList>
    </citation>
    <scope>NUCLEOTIDE SEQUENCE [LARGE SCALE GENOMIC DNA]</scope>
    <source>
        <strain evidence="3">S13-6-6</strain>
    </source>
</reference>
<keyword evidence="2" id="KW-0378">Hydrolase</keyword>
<dbReference type="Proteomes" id="UP000515344">
    <property type="component" value="Chromosome"/>
</dbReference>
<evidence type="ECO:0000313" key="3">
    <source>
        <dbReference type="Proteomes" id="UP000515344"/>
    </source>
</evidence>
<dbReference type="RefSeq" id="WP_182804533.1">
    <property type="nucleotide sequence ID" value="NZ_CP060007.1"/>
</dbReference>
<dbReference type="KEGG" id="lacs:H4075_04435"/>
<dbReference type="EMBL" id="CP060007">
    <property type="protein sequence ID" value="QNA45456.1"/>
    <property type="molecule type" value="Genomic_DNA"/>
</dbReference>
<feature type="binding site" evidence="1">
    <location>
        <position position="176"/>
    </location>
    <ligand>
        <name>a divalent metal cation</name>
        <dbReference type="ChEBI" id="CHEBI:60240"/>
        <label>1</label>
    </ligand>
</feature>
<dbReference type="PANTHER" id="PTHR46124:SF2">
    <property type="entry name" value="D-AMINOACYL-TRNA DEACYLASE"/>
    <property type="match status" value="1"/>
</dbReference>
<dbReference type="PIRSF" id="PIRSF005902">
    <property type="entry name" value="DNase_TatD"/>
    <property type="match status" value="1"/>
</dbReference>
<dbReference type="SUPFAM" id="SSF51556">
    <property type="entry name" value="Metallo-dependent hydrolases"/>
    <property type="match status" value="1"/>
</dbReference>